<proteinExistence type="inferred from homology"/>
<evidence type="ECO:0000256" key="6">
    <source>
        <dbReference type="ARBA" id="ARBA00023004"/>
    </source>
</evidence>
<dbReference type="SUPFAM" id="SSF48264">
    <property type="entry name" value="Cytochrome P450"/>
    <property type="match status" value="1"/>
</dbReference>
<dbReference type="GO" id="GO:0004497">
    <property type="term" value="F:monooxygenase activity"/>
    <property type="evidence" value="ECO:0007669"/>
    <property type="project" value="UniProtKB-KW"/>
</dbReference>
<dbReference type="InterPro" id="IPR050196">
    <property type="entry name" value="Cytochrome_P450_Monoox"/>
</dbReference>
<dbReference type="InterPro" id="IPR036396">
    <property type="entry name" value="Cyt_P450_sf"/>
</dbReference>
<keyword evidence="7" id="KW-0503">Monooxygenase</keyword>
<organism evidence="8 9">
    <name type="scientific">Sitophilus oryzae</name>
    <name type="common">Rice weevil</name>
    <name type="synonym">Curculio oryzae</name>
    <dbReference type="NCBI Taxonomy" id="7048"/>
    <lineage>
        <taxon>Eukaryota</taxon>
        <taxon>Metazoa</taxon>
        <taxon>Ecdysozoa</taxon>
        <taxon>Arthropoda</taxon>
        <taxon>Hexapoda</taxon>
        <taxon>Insecta</taxon>
        <taxon>Pterygota</taxon>
        <taxon>Neoptera</taxon>
        <taxon>Endopterygota</taxon>
        <taxon>Coleoptera</taxon>
        <taxon>Polyphaga</taxon>
        <taxon>Cucujiformia</taxon>
        <taxon>Curculionidae</taxon>
        <taxon>Dryophthorinae</taxon>
        <taxon>Sitophilus</taxon>
    </lineage>
</organism>
<comment type="similarity">
    <text evidence="2">Belongs to the cytochrome P450 family.</text>
</comment>
<dbReference type="RefSeq" id="XP_030745353.1">
    <property type="nucleotide sequence ID" value="XM_030889493.1"/>
</dbReference>
<evidence type="ECO:0000256" key="4">
    <source>
        <dbReference type="ARBA" id="ARBA00022723"/>
    </source>
</evidence>
<evidence type="ECO:0000256" key="3">
    <source>
        <dbReference type="ARBA" id="ARBA00022617"/>
    </source>
</evidence>
<reference evidence="9" key="1">
    <citation type="submission" date="2025-08" db="UniProtKB">
        <authorList>
            <consortium name="RefSeq"/>
        </authorList>
    </citation>
    <scope>IDENTIFICATION</scope>
    <source>
        <tissue evidence="9">Gonads</tissue>
    </source>
</reference>
<keyword evidence="5" id="KW-0560">Oxidoreductase</keyword>
<keyword evidence="6" id="KW-0408">Iron</keyword>
<dbReference type="AlphaFoldDB" id="A0A6J2X2D2"/>
<dbReference type="PANTHER" id="PTHR24291:SF209">
    <property type="entry name" value="CYTOCHROME P450-LIKE PROTEIN"/>
    <property type="match status" value="1"/>
</dbReference>
<dbReference type="GO" id="GO:0016705">
    <property type="term" value="F:oxidoreductase activity, acting on paired donors, with incorporation or reduction of molecular oxygen"/>
    <property type="evidence" value="ECO:0007669"/>
    <property type="project" value="InterPro"/>
</dbReference>
<accession>A0A6J2X2D2</accession>
<dbReference type="InterPro" id="IPR001128">
    <property type="entry name" value="Cyt_P450"/>
</dbReference>
<evidence type="ECO:0000313" key="9">
    <source>
        <dbReference type="RefSeq" id="XP_030745353.1"/>
    </source>
</evidence>
<evidence type="ECO:0000256" key="5">
    <source>
        <dbReference type="ARBA" id="ARBA00023002"/>
    </source>
</evidence>
<dbReference type="GO" id="GO:0005506">
    <property type="term" value="F:iron ion binding"/>
    <property type="evidence" value="ECO:0007669"/>
    <property type="project" value="InterPro"/>
</dbReference>
<evidence type="ECO:0000313" key="8">
    <source>
        <dbReference type="Proteomes" id="UP000504635"/>
    </source>
</evidence>
<keyword evidence="3" id="KW-0349">Heme</keyword>
<dbReference type="Pfam" id="PF00067">
    <property type="entry name" value="p450"/>
    <property type="match status" value="1"/>
</dbReference>
<dbReference type="GO" id="GO:0020037">
    <property type="term" value="F:heme binding"/>
    <property type="evidence" value="ECO:0007669"/>
    <property type="project" value="InterPro"/>
</dbReference>
<evidence type="ECO:0000256" key="2">
    <source>
        <dbReference type="ARBA" id="ARBA00010617"/>
    </source>
</evidence>
<dbReference type="KEGG" id="soy:115874359"/>
<keyword evidence="4" id="KW-0479">Metal-binding</keyword>
<gene>
    <name evidence="9" type="primary">LOC115874359</name>
</gene>
<evidence type="ECO:0000256" key="1">
    <source>
        <dbReference type="ARBA" id="ARBA00001971"/>
    </source>
</evidence>
<dbReference type="GeneID" id="115874359"/>
<dbReference type="PANTHER" id="PTHR24291">
    <property type="entry name" value="CYTOCHROME P450 FAMILY 4"/>
    <property type="match status" value="1"/>
</dbReference>
<dbReference type="Proteomes" id="UP000504635">
    <property type="component" value="Unplaced"/>
</dbReference>
<dbReference type="Gene3D" id="1.10.630.10">
    <property type="entry name" value="Cytochrome P450"/>
    <property type="match status" value="1"/>
</dbReference>
<protein>
    <submittedName>
        <fullName evidence="9">Cytochrome P450 4C1-like</fullName>
    </submittedName>
</protein>
<evidence type="ECO:0000256" key="7">
    <source>
        <dbReference type="ARBA" id="ARBA00023033"/>
    </source>
</evidence>
<dbReference type="OrthoDB" id="1470350at2759"/>
<comment type="cofactor">
    <cofactor evidence="1">
        <name>heme</name>
        <dbReference type="ChEBI" id="CHEBI:30413"/>
    </cofactor>
</comment>
<keyword evidence="8" id="KW-1185">Reference proteome</keyword>
<dbReference type="InParanoid" id="A0A6J2X2D2"/>
<name>A0A6J2X2D2_SITOR</name>
<sequence>MDLILIALVIVVLLVLVLPPLFKIYRKNKFVHQCIDILPGDKWYPLVGTTYSILRAPAEDRWEVTSKRHKIFGPIFRSWYGSIPTVHIFKPNHIEKILKSHINIKKGRIYHVLKPWLGQGLLSATGAYWRRHRKIIRPAFYGAILDRYMDVFNECAQNFVGILEQHVEEEYTDIFSYINQIGLDVIAGIS</sequence>